<reference evidence="1" key="1">
    <citation type="submission" date="2022-05" db="EMBL/GenBank/DDBJ databases">
        <authorList>
            <person name="Okamura Y."/>
        </authorList>
    </citation>
    <scope>NUCLEOTIDE SEQUENCE</scope>
</reference>
<sequence length="102" mass="11854">MEKYLVYLVIIHFIQIECQSIYERQNEANLKKNIASLKRDPRESDDYEDEGGFIHAPNTKTDHSFIWNVSSCPEKEVRAPWGPCITCKEYMEKLKKVGPGCT</sequence>
<comment type="caution">
    <text evidence="1">The sequence shown here is derived from an EMBL/GenBank/DDBJ whole genome shotgun (WGS) entry which is preliminary data.</text>
</comment>
<dbReference type="EMBL" id="CALOZG010000042">
    <property type="protein sequence ID" value="CAH4035292.1"/>
    <property type="molecule type" value="Genomic_DNA"/>
</dbReference>
<organism evidence="1 2">
    <name type="scientific">Pieris brassicae</name>
    <name type="common">White butterfly</name>
    <name type="synonym">Large white butterfly</name>
    <dbReference type="NCBI Taxonomy" id="7116"/>
    <lineage>
        <taxon>Eukaryota</taxon>
        <taxon>Metazoa</taxon>
        <taxon>Ecdysozoa</taxon>
        <taxon>Arthropoda</taxon>
        <taxon>Hexapoda</taxon>
        <taxon>Insecta</taxon>
        <taxon>Pterygota</taxon>
        <taxon>Neoptera</taxon>
        <taxon>Endopterygota</taxon>
        <taxon>Lepidoptera</taxon>
        <taxon>Glossata</taxon>
        <taxon>Ditrysia</taxon>
        <taxon>Papilionoidea</taxon>
        <taxon>Pieridae</taxon>
        <taxon>Pierinae</taxon>
        <taxon>Pieris</taxon>
    </lineage>
</organism>
<keyword evidence="2" id="KW-1185">Reference proteome</keyword>
<protein>
    <submittedName>
        <fullName evidence="1">Uncharacterized protein</fullName>
    </submittedName>
</protein>
<accession>A0A9P0TU82</accession>
<dbReference type="Proteomes" id="UP001152562">
    <property type="component" value="Unassembled WGS sequence"/>
</dbReference>
<dbReference type="AlphaFoldDB" id="A0A9P0TU82"/>
<proteinExistence type="predicted"/>
<gene>
    <name evidence="1" type="ORF">PIBRA_LOCUS11364</name>
</gene>
<name>A0A9P0TU82_PIEBR</name>
<evidence type="ECO:0000313" key="2">
    <source>
        <dbReference type="Proteomes" id="UP001152562"/>
    </source>
</evidence>
<evidence type="ECO:0000313" key="1">
    <source>
        <dbReference type="EMBL" id="CAH4035292.1"/>
    </source>
</evidence>